<feature type="transmembrane region" description="Helical" evidence="1">
    <location>
        <begin position="151"/>
        <end position="172"/>
    </location>
</feature>
<dbReference type="PANTHER" id="PTHR22911:SF103">
    <property type="entry name" value="BLR2811 PROTEIN"/>
    <property type="match status" value="1"/>
</dbReference>
<feature type="transmembrane region" description="Helical" evidence="1">
    <location>
        <begin position="73"/>
        <end position="92"/>
    </location>
</feature>
<evidence type="ECO:0000259" key="2">
    <source>
        <dbReference type="Pfam" id="PF00892"/>
    </source>
</evidence>
<evidence type="ECO:0000256" key="1">
    <source>
        <dbReference type="SAM" id="Phobius"/>
    </source>
</evidence>
<feature type="transmembrane region" description="Helical" evidence="1">
    <location>
        <begin position="184"/>
        <end position="205"/>
    </location>
</feature>
<feature type="transmembrane region" description="Helical" evidence="1">
    <location>
        <begin position="242"/>
        <end position="262"/>
    </location>
</feature>
<dbReference type="SUPFAM" id="SSF103481">
    <property type="entry name" value="Multidrug resistance efflux transporter EmrE"/>
    <property type="match status" value="1"/>
</dbReference>
<dbReference type="InterPro" id="IPR037185">
    <property type="entry name" value="EmrE-like"/>
</dbReference>
<feature type="domain" description="EamA" evidence="2">
    <location>
        <begin position="12"/>
        <end position="144"/>
    </location>
</feature>
<feature type="transmembrane region" description="Helical" evidence="1">
    <location>
        <begin position="104"/>
        <end position="121"/>
    </location>
</feature>
<name>C9Y7L7_CURXX</name>
<proteinExistence type="predicted"/>
<organism evidence="3">
    <name type="scientific">Curvibacter symbiont subsp. Hydra magnipapillata</name>
    <dbReference type="NCBI Taxonomy" id="667019"/>
    <lineage>
        <taxon>Bacteria</taxon>
        <taxon>Pseudomonadati</taxon>
        <taxon>Pseudomonadota</taxon>
        <taxon>Betaproteobacteria</taxon>
        <taxon>Burkholderiales</taxon>
        <taxon>Comamonadaceae</taxon>
        <taxon>Curvibacter</taxon>
    </lineage>
</organism>
<keyword evidence="1" id="KW-0812">Transmembrane</keyword>
<feature type="transmembrane region" description="Helical" evidence="1">
    <location>
        <begin position="128"/>
        <end position="145"/>
    </location>
</feature>
<evidence type="ECO:0000313" key="3">
    <source>
        <dbReference type="EMBL" id="CBA27218.1"/>
    </source>
</evidence>
<keyword evidence="1" id="KW-1133">Transmembrane helix</keyword>
<dbReference type="GO" id="GO:0016020">
    <property type="term" value="C:membrane"/>
    <property type="evidence" value="ECO:0007669"/>
    <property type="project" value="InterPro"/>
</dbReference>
<feature type="transmembrane region" description="Helical" evidence="1">
    <location>
        <begin position="211"/>
        <end position="230"/>
    </location>
</feature>
<dbReference type="Pfam" id="PF00892">
    <property type="entry name" value="EamA"/>
    <property type="match status" value="1"/>
</dbReference>
<dbReference type="InterPro" id="IPR000620">
    <property type="entry name" value="EamA_dom"/>
</dbReference>
<dbReference type="PANTHER" id="PTHR22911">
    <property type="entry name" value="ACYL-MALONYL CONDENSING ENZYME-RELATED"/>
    <property type="match status" value="1"/>
</dbReference>
<sequence>MMAEHTPQQVLKGIGLAILAMACFATLDTTTKWVSLSAPLMVAMFFRYTFQAVATTAIELPRQGRALLQTEHLGLHIARGGLLLATSIFAFLSLKHMPVGEFTAIVLLTPLVVTLLAARMLHEKVSRLRLLLVAGGFIGTLVIVRPEGADFNWALLFPIGVVLANAGFQLLTSSMAKTEDPMTMQFYTGWTGAVVALCALPFIWVPIASPAVWAGLVFMGFMGSLGHFIFIQAFKRAPASILMPYMYAQIAFAMLGGLVDVLPRP</sequence>
<reference evidence="3" key="1">
    <citation type="journal article" date="2010" name="Nature">
        <title>The dynamic genome of Hydra.</title>
        <authorList>
            <person name="Chapman J.A."/>
            <person name="Kirkness E.F."/>
            <person name="Simakov O."/>
            <person name="Hampson S.E."/>
            <person name="Mitros T."/>
            <person name="Weinmaier T."/>
            <person name="Rattei T."/>
            <person name="Balasubramanian P.G."/>
            <person name="Borman J."/>
            <person name="Busam D."/>
            <person name="Disbennett K."/>
            <person name="Pfannkoch C."/>
            <person name="Sumin N."/>
            <person name="Sutton G."/>
            <person name="Viswanathan L."/>
            <person name="Walenz B."/>
            <person name="Goodstein D.M."/>
            <person name="Hellsten U."/>
            <person name="Kawashima T."/>
            <person name="Prochnik S.E."/>
            <person name="Putnam N.H."/>
            <person name="Shu S."/>
            <person name="Blumberg B."/>
            <person name="Dana C.E."/>
            <person name="Gee L."/>
            <person name="Kibler D.F."/>
            <person name="Law L."/>
            <person name="Lindgens D."/>
            <person name="Martinez D.E."/>
            <person name="Peng J."/>
            <person name="Wigge P.A."/>
            <person name="Bertulat B."/>
            <person name="Guder C."/>
            <person name="Nakamura Y."/>
            <person name="Ozbek S."/>
            <person name="Watanabe H."/>
            <person name="Khalturin K."/>
            <person name="Hemmrich G."/>
            <person name="Franke A."/>
            <person name="Augustin R."/>
            <person name="Fraune S."/>
            <person name="Hayakawa E."/>
            <person name="Hayakawa S."/>
            <person name="Hirose M."/>
            <person name="Hwang J."/>
            <person name="Ikeo K."/>
            <person name="Nishimiya-Fujisawa C."/>
            <person name="Ogura A."/>
            <person name="Takahashi T."/>
            <person name="Steinmetz P.R."/>
            <person name="Zhang X."/>
            <person name="Aufschnaiter R."/>
            <person name="Eder M.K."/>
            <person name="Gorny A.K."/>
            <person name="Salvenmoser W."/>
            <person name="Heimberg A.M."/>
            <person name="Wheeler B.M."/>
            <person name="Peterson K.J."/>
            <person name="Boettger A."/>
            <person name="Tischler P."/>
            <person name="Wolf A."/>
            <person name="Gojobori T."/>
            <person name="Remington K.A."/>
            <person name="Strausberg R.L."/>
            <person name="Venter J."/>
            <person name="Technau U."/>
            <person name="Hobmayer B."/>
            <person name="Bosch T.C."/>
            <person name="Holstein T.W."/>
            <person name="Fujisawa T."/>
            <person name="Bode H.R."/>
            <person name="David C.N."/>
            <person name="Rokhsar D.S."/>
            <person name="Steele R.E."/>
        </authorList>
    </citation>
    <scope>NUCLEOTIDE SEQUENCE</scope>
</reference>
<gene>
    <name evidence="3" type="ORF">Csp_A01180</name>
</gene>
<feature type="transmembrane region" description="Helical" evidence="1">
    <location>
        <begin position="9"/>
        <end position="27"/>
    </location>
</feature>
<keyword evidence="1" id="KW-0472">Membrane</keyword>
<accession>C9Y7L7</accession>
<dbReference type="AlphaFoldDB" id="C9Y7L7"/>
<dbReference type="EMBL" id="FN543104">
    <property type="protein sequence ID" value="CBA27218.1"/>
    <property type="molecule type" value="Genomic_DNA"/>
</dbReference>
<protein>
    <recommendedName>
        <fullName evidence="2">EamA domain-containing protein</fullName>
    </recommendedName>
</protein>